<accession>A0A2J6R2J6</accession>
<dbReference type="SUPFAM" id="SSF56112">
    <property type="entry name" value="Protein kinase-like (PK-like)"/>
    <property type="match status" value="1"/>
</dbReference>
<dbReference type="Gene3D" id="3.90.1200.10">
    <property type="match status" value="1"/>
</dbReference>
<comment type="catalytic activity">
    <reaction evidence="2">
        <text>N(6)-D-ribulosyl-L-lysyl-[protein] + ATP = N(6)-(3-O-phospho-D-ribulosyl)-L-lysyl-[protein] + ADP + H(+)</text>
        <dbReference type="Rhea" id="RHEA:48432"/>
        <dbReference type="Rhea" id="RHEA-COMP:12103"/>
        <dbReference type="Rhea" id="RHEA-COMP:12104"/>
        <dbReference type="ChEBI" id="CHEBI:15378"/>
        <dbReference type="ChEBI" id="CHEBI:30616"/>
        <dbReference type="ChEBI" id="CHEBI:90418"/>
        <dbReference type="ChEBI" id="CHEBI:90420"/>
        <dbReference type="ChEBI" id="CHEBI:456216"/>
        <dbReference type="EC" id="2.7.1.172"/>
    </reaction>
    <physiologicalReaction direction="left-to-right" evidence="2">
        <dbReference type="Rhea" id="RHEA:48433"/>
    </physiologicalReaction>
</comment>
<dbReference type="InterPro" id="IPR016477">
    <property type="entry name" value="Fructo-/Ketosamine-3-kinase"/>
</dbReference>
<organism evidence="3 4">
    <name type="scientific">Hyaloscypha variabilis (strain UAMH 11265 / GT02V1 / F)</name>
    <name type="common">Meliniomyces variabilis</name>
    <dbReference type="NCBI Taxonomy" id="1149755"/>
    <lineage>
        <taxon>Eukaryota</taxon>
        <taxon>Fungi</taxon>
        <taxon>Dikarya</taxon>
        <taxon>Ascomycota</taxon>
        <taxon>Pezizomycotina</taxon>
        <taxon>Leotiomycetes</taxon>
        <taxon>Helotiales</taxon>
        <taxon>Hyaloscyphaceae</taxon>
        <taxon>Hyaloscypha</taxon>
        <taxon>Hyaloscypha variabilis</taxon>
    </lineage>
</organism>
<name>A0A2J6R2J6_HYAVF</name>
<dbReference type="OrthoDB" id="5772781at2759"/>
<evidence type="ECO:0000256" key="2">
    <source>
        <dbReference type="ARBA" id="ARBA00048655"/>
    </source>
</evidence>
<gene>
    <name evidence="3" type="ORF">L207DRAFT_518588</name>
</gene>
<dbReference type="EC" id="2.7.1.172" evidence="1"/>
<evidence type="ECO:0000256" key="1">
    <source>
        <dbReference type="ARBA" id="ARBA00011961"/>
    </source>
</evidence>
<dbReference type="GO" id="GO:0102193">
    <property type="term" value="F:protein-ribulosamine 3-kinase activity"/>
    <property type="evidence" value="ECO:0007669"/>
    <property type="project" value="UniProtKB-EC"/>
</dbReference>
<proteinExistence type="predicted"/>
<sequence length="324" mass="36572">MDEAVLEVLPKGAQLVSSEQAGSSDWTVTTSLSVLLPDKSTKRFFLKAAEGETGKTMLRGEFIATTEIHKVMPTFIPKPYGWGKMQSTSKDTYFFIGEFRRLERDLRPDKTAFLKRLIELHQTGTSPNGKFGFSVETCDGAVPHDVTWQSNWGDFYARLLQRVAGLDAHINGHWKFLDTVLSITYSHVIPRLLGALSSSGRTLKPSLIHGDMCEPNYGIDADTHEILIWDASSYYAHFEMEMGVWRWVPLMPPFIQAYLDLCGGPSEPVEEFDDRNRLYSVKTKLNCSVDGGEEGKKMRIVAYNDLRFLCEKYAPEIELPKEAA</sequence>
<keyword evidence="4" id="KW-1185">Reference proteome</keyword>
<dbReference type="EMBL" id="KZ613958">
    <property type="protein sequence ID" value="PMD32744.1"/>
    <property type="molecule type" value="Genomic_DNA"/>
</dbReference>
<protein>
    <recommendedName>
        <fullName evidence="1">protein-ribulosamine 3-kinase</fullName>
        <ecNumber evidence="1">2.7.1.172</ecNumber>
    </recommendedName>
</protein>
<dbReference type="AlphaFoldDB" id="A0A2J6R2J6"/>
<dbReference type="Proteomes" id="UP000235786">
    <property type="component" value="Unassembled WGS sequence"/>
</dbReference>
<reference evidence="3 4" key="1">
    <citation type="submission" date="2016-04" db="EMBL/GenBank/DDBJ databases">
        <title>A degradative enzymes factory behind the ericoid mycorrhizal symbiosis.</title>
        <authorList>
            <consortium name="DOE Joint Genome Institute"/>
            <person name="Martino E."/>
            <person name="Morin E."/>
            <person name="Grelet G."/>
            <person name="Kuo A."/>
            <person name="Kohler A."/>
            <person name="Daghino S."/>
            <person name="Barry K."/>
            <person name="Choi C."/>
            <person name="Cichocki N."/>
            <person name="Clum A."/>
            <person name="Copeland A."/>
            <person name="Hainaut M."/>
            <person name="Haridas S."/>
            <person name="Labutti K."/>
            <person name="Lindquist E."/>
            <person name="Lipzen A."/>
            <person name="Khouja H.-R."/>
            <person name="Murat C."/>
            <person name="Ohm R."/>
            <person name="Olson A."/>
            <person name="Spatafora J."/>
            <person name="Veneault-Fourrey C."/>
            <person name="Henrissat B."/>
            <person name="Grigoriev I."/>
            <person name="Martin F."/>
            <person name="Perotto S."/>
        </authorList>
    </citation>
    <scope>NUCLEOTIDE SEQUENCE [LARGE SCALE GENOMIC DNA]</scope>
    <source>
        <strain evidence="3 4">F</strain>
    </source>
</reference>
<evidence type="ECO:0000313" key="4">
    <source>
        <dbReference type="Proteomes" id="UP000235786"/>
    </source>
</evidence>
<dbReference type="Pfam" id="PF03881">
    <property type="entry name" value="Fructosamin_kin"/>
    <property type="match status" value="1"/>
</dbReference>
<dbReference type="InterPro" id="IPR011009">
    <property type="entry name" value="Kinase-like_dom_sf"/>
</dbReference>
<evidence type="ECO:0000313" key="3">
    <source>
        <dbReference type="EMBL" id="PMD32744.1"/>
    </source>
</evidence>
<dbReference type="PANTHER" id="PTHR12149:SF8">
    <property type="entry name" value="PROTEIN-RIBULOSAMINE 3-KINASE"/>
    <property type="match status" value="1"/>
</dbReference>
<dbReference type="PANTHER" id="PTHR12149">
    <property type="entry name" value="FRUCTOSAMINE 3 KINASE-RELATED PROTEIN"/>
    <property type="match status" value="1"/>
</dbReference>